<evidence type="ECO:0000313" key="2">
    <source>
        <dbReference type="EMBL" id="CEK55424.1"/>
    </source>
</evidence>
<sequence length="73" mass="8011">ATTSKTQHSCNHSDLPQADFRGRACDVDSVPYNGHVFVDKEDSGDTDSNENNISHISQPLSFSDEQQLLESTS</sequence>
<gene>
    <name evidence="2" type="primary">ORF25171</name>
</gene>
<accession>A0A0B6YGX6</accession>
<feature type="region of interest" description="Disordered" evidence="1">
    <location>
        <begin position="36"/>
        <end position="73"/>
    </location>
</feature>
<feature type="compositionally biased region" description="Polar residues" evidence="1">
    <location>
        <begin position="49"/>
        <end position="73"/>
    </location>
</feature>
<dbReference type="EMBL" id="HACG01008559">
    <property type="protein sequence ID" value="CEK55424.1"/>
    <property type="molecule type" value="Transcribed_RNA"/>
</dbReference>
<feature type="non-terminal residue" evidence="2">
    <location>
        <position position="1"/>
    </location>
</feature>
<protein>
    <submittedName>
        <fullName evidence="2">Uncharacterized protein</fullName>
    </submittedName>
</protein>
<feature type="non-terminal residue" evidence="2">
    <location>
        <position position="73"/>
    </location>
</feature>
<name>A0A0B6YGX6_9EUPU</name>
<proteinExistence type="predicted"/>
<organism evidence="2">
    <name type="scientific">Arion vulgaris</name>
    <dbReference type="NCBI Taxonomy" id="1028688"/>
    <lineage>
        <taxon>Eukaryota</taxon>
        <taxon>Metazoa</taxon>
        <taxon>Spiralia</taxon>
        <taxon>Lophotrochozoa</taxon>
        <taxon>Mollusca</taxon>
        <taxon>Gastropoda</taxon>
        <taxon>Heterobranchia</taxon>
        <taxon>Euthyneura</taxon>
        <taxon>Panpulmonata</taxon>
        <taxon>Eupulmonata</taxon>
        <taxon>Stylommatophora</taxon>
        <taxon>Helicina</taxon>
        <taxon>Arionoidea</taxon>
        <taxon>Arionidae</taxon>
        <taxon>Arion</taxon>
    </lineage>
</organism>
<evidence type="ECO:0000256" key="1">
    <source>
        <dbReference type="SAM" id="MobiDB-lite"/>
    </source>
</evidence>
<dbReference type="AlphaFoldDB" id="A0A0B6YGX6"/>
<reference evidence="2" key="1">
    <citation type="submission" date="2014-12" db="EMBL/GenBank/DDBJ databases">
        <title>Insight into the proteome of Arion vulgaris.</title>
        <authorList>
            <person name="Aradska J."/>
            <person name="Bulat T."/>
            <person name="Smidak R."/>
            <person name="Sarate P."/>
            <person name="Gangsoo J."/>
            <person name="Sialana F."/>
            <person name="Bilban M."/>
            <person name="Lubec G."/>
        </authorList>
    </citation>
    <scope>NUCLEOTIDE SEQUENCE</scope>
    <source>
        <tissue evidence="2">Skin</tissue>
    </source>
</reference>